<dbReference type="InParanoid" id="A0A2K2CG54"/>
<dbReference type="PANTHER" id="PTHR32141:SF97">
    <property type="entry name" value="OS04G0231400 PROTEIN"/>
    <property type="match status" value="1"/>
</dbReference>
<keyword evidence="5" id="KW-1185">Reference proteome</keyword>
<dbReference type="Pfam" id="PF08387">
    <property type="entry name" value="FBD"/>
    <property type="match status" value="1"/>
</dbReference>
<sequence>MPFEVRDRLIHDAGHATRRCRPVTKLSLLVKGHDETFCCGVMNNSIWTTDGGRSLMNSLLLDVPALRHIPELRVGFDVVDRERELIVLYNLDPAVLPGHTLRVLDLTRCTLDVPPGAAAISLPRLSALRLHKCSSPMKDLQGLIHAAPSLGSLHVEDLFCGNMSRADRFVLHCPSVTTLALAPALGTRHAIEIDAPCLRSFNFQHAKAIKLKVPSIEGMAVDKDAEHEHLATFHGLERLELDGPSHPGHRDEAAAAIASLPQCCPVIHDFHIRMIAETWGYRTRFADESGAVPLSDLDVSMDLFERRYSKEMAPLMLLDRDDGFSQVADLPGLTGCRFNCLQNHLKNVKLQFELKGWDSFEVCLAKFFAENCKVLKVLQIDDGKLNYLSHINWMVHRWRANALEQRKRIGRDSTHASEQRGERK</sequence>
<evidence type="ECO:0000259" key="2">
    <source>
        <dbReference type="Pfam" id="PF24758"/>
    </source>
</evidence>
<proteinExistence type="predicted"/>
<dbReference type="EnsemblPlants" id="PNT61008">
    <property type="protein sequence ID" value="PNT61008"/>
    <property type="gene ID" value="BRADI_5g09051v3"/>
</dbReference>
<feature type="domain" description="F-box/LRR-repeat protein 15/At3g58940/PEG3-like LRR" evidence="2">
    <location>
        <begin position="61"/>
        <end position="203"/>
    </location>
</feature>
<accession>A0A2K2CG54</accession>
<feature type="domain" description="FBD" evidence="1">
    <location>
        <begin position="339"/>
        <end position="379"/>
    </location>
</feature>
<dbReference type="InterPro" id="IPR032675">
    <property type="entry name" value="LRR_dom_sf"/>
</dbReference>
<dbReference type="Gene3D" id="3.80.10.10">
    <property type="entry name" value="Ribonuclease Inhibitor"/>
    <property type="match status" value="1"/>
</dbReference>
<dbReference type="AlphaFoldDB" id="A0A2K2CG54"/>
<dbReference type="InterPro" id="IPR055302">
    <property type="entry name" value="F-box_dom-containing"/>
</dbReference>
<reference evidence="4" key="3">
    <citation type="submission" date="2018-08" db="UniProtKB">
        <authorList>
            <consortium name="EnsemblPlants"/>
        </authorList>
    </citation>
    <scope>IDENTIFICATION</scope>
    <source>
        <strain evidence="4">cv. Bd21</strain>
    </source>
</reference>
<dbReference type="PANTHER" id="PTHR32141">
    <property type="match status" value="1"/>
</dbReference>
<dbReference type="EMBL" id="CM000884">
    <property type="protein sequence ID" value="PNT61008.1"/>
    <property type="molecule type" value="Genomic_DNA"/>
</dbReference>
<organism evidence="3">
    <name type="scientific">Brachypodium distachyon</name>
    <name type="common">Purple false brome</name>
    <name type="synonym">Trachynia distachya</name>
    <dbReference type="NCBI Taxonomy" id="15368"/>
    <lineage>
        <taxon>Eukaryota</taxon>
        <taxon>Viridiplantae</taxon>
        <taxon>Streptophyta</taxon>
        <taxon>Embryophyta</taxon>
        <taxon>Tracheophyta</taxon>
        <taxon>Spermatophyta</taxon>
        <taxon>Magnoliopsida</taxon>
        <taxon>Liliopsida</taxon>
        <taxon>Poales</taxon>
        <taxon>Poaceae</taxon>
        <taxon>BOP clade</taxon>
        <taxon>Pooideae</taxon>
        <taxon>Stipodae</taxon>
        <taxon>Brachypodieae</taxon>
        <taxon>Brachypodium</taxon>
    </lineage>
</organism>
<evidence type="ECO:0000313" key="4">
    <source>
        <dbReference type="EnsemblPlants" id="PNT61008"/>
    </source>
</evidence>
<protein>
    <submittedName>
        <fullName evidence="3 4">Uncharacterized protein</fullName>
    </submittedName>
</protein>
<dbReference type="InterPro" id="IPR006566">
    <property type="entry name" value="FBD"/>
</dbReference>
<gene>
    <name evidence="3" type="ORF">BRADI_5g09051v3</name>
</gene>
<evidence type="ECO:0000313" key="3">
    <source>
        <dbReference type="EMBL" id="PNT61008.1"/>
    </source>
</evidence>
<dbReference type="OrthoDB" id="612216at2759"/>
<reference evidence="3" key="2">
    <citation type="submission" date="2017-06" db="EMBL/GenBank/DDBJ databases">
        <title>WGS assembly of Brachypodium distachyon.</title>
        <authorList>
            <consortium name="The International Brachypodium Initiative"/>
            <person name="Lucas S."/>
            <person name="Harmon-Smith M."/>
            <person name="Lail K."/>
            <person name="Tice H."/>
            <person name="Grimwood J."/>
            <person name="Bruce D."/>
            <person name="Barry K."/>
            <person name="Shu S."/>
            <person name="Lindquist E."/>
            <person name="Wang M."/>
            <person name="Pitluck S."/>
            <person name="Vogel J.P."/>
            <person name="Garvin D.F."/>
            <person name="Mockler T.C."/>
            <person name="Schmutz J."/>
            <person name="Rokhsar D."/>
            <person name="Bevan M.W."/>
        </authorList>
    </citation>
    <scope>NUCLEOTIDE SEQUENCE</scope>
    <source>
        <strain evidence="3">Bd21</strain>
    </source>
</reference>
<evidence type="ECO:0000313" key="5">
    <source>
        <dbReference type="Proteomes" id="UP000008810"/>
    </source>
</evidence>
<name>A0A2K2CG54_BRADI</name>
<evidence type="ECO:0000259" key="1">
    <source>
        <dbReference type="Pfam" id="PF08387"/>
    </source>
</evidence>
<dbReference type="FunCoup" id="A0A2K2CG54">
    <property type="interactions" value="220"/>
</dbReference>
<dbReference type="Pfam" id="PF24758">
    <property type="entry name" value="LRR_At5g56370"/>
    <property type="match status" value="1"/>
</dbReference>
<dbReference type="Gramene" id="PNT61008">
    <property type="protein sequence ID" value="PNT61008"/>
    <property type="gene ID" value="BRADI_5g09051v3"/>
</dbReference>
<dbReference type="SUPFAM" id="SSF52047">
    <property type="entry name" value="RNI-like"/>
    <property type="match status" value="1"/>
</dbReference>
<feature type="non-terminal residue" evidence="3">
    <location>
        <position position="424"/>
    </location>
</feature>
<reference evidence="3 4" key="1">
    <citation type="journal article" date="2010" name="Nature">
        <title>Genome sequencing and analysis of the model grass Brachypodium distachyon.</title>
        <authorList>
            <consortium name="International Brachypodium Initiative"/>
        </authorList>
    </citation>
    <scope>NUCLEOTIDE SEQUENCE [LARGE SCALE GENOMIC DNA]</scope>
    <source>
        <strain evidence="3 4">Bd21</strain>
    </source>
</reference>
<dbReference type="Proteomes" id="UP000008810">
    <property type="component" value="Chromosome 5"/>
</dbReference>
<dbReference type="InterPro" id="IPR055411">
    <property type="entry name" value="LRR_FXL15/At3g58940/PEG3-like"/>
</dbReference>